<dbReference type="GO" id="GO:0043565">
    <property type="term" value="F:sequence-specific DNA binding"/>
    <property type="evidence" value="ECO:0007669"/>
    <property type="project" value="TreeGrafter"/>
</dbReference>
<dbReference type="Proteomes" id="UP001367676">
    <property type="component" value="Unassembled WGS sequence"/>
</dbReference>
<feature type="compositionally biased region" description="Basic and acidic residues" evidence="13">
    <location>
        <begin position="417"/>
        <end position="431"/>
    </location>
</feature>
<dbReference type="GO" id="GO:0043186">
    <property type="term" value="C:P granule"/>
    <property type="evidence" value="ECO:0007669"/>
    <property type="project" value="TreeGrafter"/>
</dbReference>
<protein>
    <recommendedName>
        <fullName evidence="14">HMG box domain-containing protein</fullName>
    </recommendedName>
</protein>
<dbReference type="PROSITE" id="PS50118">
    <property type="entry name" value="HMG_BOX_2"/>
    <property type="match status" value="1"/>
</dbReference>
<comment type="caution">
    <text evidence="15">The sequence shown here is derived from an EMBL/GenBank/DDBJ whole genome shotgun (WGS) entry which is preliminary data.</text>
</comment>
<evidence type="ECO:0000256" key="3">
    <source>
        <dbReference type="ARBA" id="ARBA00007057"/>
    </source>
</evidence>
<evidence type="ECO:0000256" key="7">
    <source>
        <dbReference type="ARBA" id="ARBA00022782"/>
    </source>
</evidence>
<dbReference type="CDD" id="cd21992">
    <property type="entry name" value="HMG-box_MAEL"/>
    <property type="match status" value="1"/>
</dbReference>
<evidence type="ECO:0000256" key="10">
    <source>
        <dbReference type="ARBA" id="ARBA00023242"/>
    </source>
</evidence>
<dbReference type="Pfam" id="PF13017">
    <property type="entry name" value="Maelstrom"/>
    <property type="match status" value="1"/>
</dbReference>
<dbReference type="GO" id="GO:0060964">
    <property type="term" value="P:regulation of miRNA-mediated gene silencing"/>
    <property type="evidence" value="ECO:0007669"/>
    <property type="project" value="InterPro"/>
</dbReference>
<evidence type="ECO:0000256" key="9">
    <source>
        <dbReference type="ARBA" id="ARBA00023158"/>
    </source>
</evidence>
<dbReference type="Gene3D" id="1.10.30.10">
    <property type="entry name" value="High mobility group box domain"/>
    <property type="match status" value="1"/>
</dbReference>
<dbReference type="Gene3D" id="3.30.70.3250">
    <property type="entry name" value="Ribonuclease P, Pop5 subunit"/>
    <property type="match status" value="1"/>
</dbReference>
<sequence length="1049" mass="120806">MPKKPAPNGYYFFMLDFKRREESFGRRFPGGMPEVSEAASDDWKALPQADRERYNKLAKERKNDPRPNVPKADEKRFNSQGISFAALKRQKEKAEKKLQEENSFISQFVSKMTVDDLHHKLIYLIHVNIFCKTDADVYYPAEIGIVKFTLEDGVKDIFHRFIDPGEIATGYSYAVKEHSDLTHKLTLSHVRSVAGSSDLHQLYKDICTFLTEDEDERDEGNIPPMFTMYDDLIHNTSLTAARKTLKNLWEMMYPSHDGDEDYWERFFKILPLPDMFHKLKNKCQAIQDPNLTAFPNAVLAKNEFLKDTYNYDSKTACQFHREADIIIHCSQSFVLRWAFIIRDHCTLLIDVDMFKENTVPKPARFNRRQYDNDDTRSVTESLRSVQISEASEASIGFPKASACRKRVVGNSSQTSSVRRDNENGSAQRDRNSASTSHSYASVSNAIGWKDAGESRFGNSTEEDDDLDAISSVSAQKERKQMSRVRRDDENGSAQRDRNSASTSHSYASVSNAIGWKNAEVSRFRNSAEQDDDLDAISSVSSPRRRDTDQEMNSIFRLPSHNRYSELTDYIDKSPIKDLEVFYPKLIAEIFSSSPQFYWGLRTLRSDTNHGSFHAVYNFLSPSDAFEYYMFHFAYHLIDPSLQIVDEAAEWDTVYLRLVEAYLDHFVPCTTSLVHPLLNQSTSPISNSQSNVSSFSPTTKSSISLFREDVLKKMSPSPPPFTRTKASASAEVWRTELIATLFLDFWLSHSNNESGVIEFIKQIEESIPTLQLRREQIQAEENVSFFKWLKEQLSGNIRYSSLEEIKKIEFYLTHTVQKLYAIHKIPPFDSESWASFGNNSLSNAGDAYSSFSSFDSYDNISNSSPTFLNVNPKEKRKAALSFTYEGDPDLYPIRSWESKFLVRVFYYICLWINTQFQRDLKRLYYEDSIRGGIARFILCPPQRTYYFDKGSSPDGYSRRMSSVLPPRVSLRRCKYCNAMTGVAVLKMRHGTHHFVSTVIPFISEIGKENVELHTVRITSTLHQAYKHLKSRYFWKLDGTVHENSLNNSYI</sequence>
<evidence type="ECO:0000256" key="2">
    <source>
        <dbReference type="ARBA" id="ARBA00004496"/>
    </source>
</evidence>
<organism evidence="15 16">
    <name type="scientific">Parthenolecanium corni</name>
    <dbReference type="NCBI Taxonomy" id="536013"/>
    <lineage>
        <taxon>Eukaryota</taxon>
        <taxon>Metazoa</taxon>
        <taxon>Ecdysozoa</taxon>
        <taxon>Arthropoda</taxon>
        <taxon>Hexapoda</taxon>
        <taxon>Insecta</taxon>
        <taxon>Pterygota</taxon>
        <taxon>Neoptera</taxon>
        <taxon>Paraneoptera</taxon>
        <taxon>Hemiptera</taxon>
        <taxon>Sternorrhyncha</taxon>
        <taxon>Coccoidea</taxon>
        <taxon>Coccidae</taxon>
        <taxon>Parthenolecanium</taxon>
    </lineage>
</organism>
<dbReference type="Pfam" id="PF14724">
    <property type="entry name" value="mit_SMPDase"/>
    <property type="match status" value="2"/>
</dbReference>
<keyword evidence="11" id="KW-0469">Meiosis</keyword>
<evidence type="ECO:0000256" key="12">
    <source>
        <dbReference type="PROSITE-ProRule" id="PRU00267"/>
    </source>
</evidence>
<evidence type="ECO:0000259" key="14">
    <source>
        <dbReference type="PROSITE" id="PS50118"/>
    </source>
</evidence>
<gene>
    <name evidence="15" type="ORF">V9T40_002494</name>
</gene>
<dbReference type="EMBL" id="JBBCAQ010000022">
    <property type="protein sequence ID" value="KAK7590881.1"/>
    <property type="molecule type" value="Genomic_DNA"/>
</dbReference>
<keyword evidence="10 12" id="KW-0539">Nucleus</keyword>
<feature type="domain" description="HMG box" evidence="14">
    <location>
        <begin position="3"/>
        <end position="73"/>
    </location>
</feature>
<keyword evidence="7" id="KW-0221">Differentiation</keyword>
<dbReference type="GO" id="GO:0030677">
    <property type="term" value="C:ribonuclease P complex"/>
    <property type="evidence" value="ECO:0007669"/>
    <property type="project" value="InterPro"/>
</dbReference>
<accession>A0AAN9Y3U7</accession>
<evidence type="ECO:0000256" key="1">
    <source>
        <dbReference type="ARBA" id="ARBA00004123"/>
    </source>
</evidence>
<evidence type="ECO:0000256" key="5">
    <source>
        <dbReference type="ARBA" id="ARBA00022490"/>
    </source>
</evidence>
<keyword evidence="5" id="KW-0963">Cytoplasm</keyword>
<dbReference type="InterPro" id="IPR024970">
    <property type="entry name" value="Maelstrom"/>
</dbReference>
<dbReference type="InterPro" id="IPR009071">
    <property type="entry name" value="HMG_box_dom"/>
</dbReference>
<keyword evidence="4" id="KW-0217">Developmental protein</keyword>
<evidence type="ECO:0000256" key="6">
    <source>
        <dbReference type="ARBA" id="ARBA00022694"/>
    </source>
</evidence>
<keyword evidence="16" id="KW-1185">Reference proteome</keyword>
<comment type="similarity">
    <text evidence="3">Belongs to the maelstrom family.</text>
</comment>
<dbReference type="SUPFAM" id="SSF160350">
    <property type="entry name" value="Rnp2-like"/>
    <property type="match status" value="1"/>
</dbReference>
<dbReference type="InterPro" id="IPR024129">
    <property type="entry name" value="Sphingomy_SMPD4"/>
</dbReference>
<dbReference type="GO" id="GO:0005634">
    <property type="term" value="C:nucleus"/>
    <property type="evidence" value="ECO:0007669"/>
    <property type="project" value="UniProtKB-SubCell"/>
</dbReference>
<dbReference type="GO" id="GO:0001682">
    <property type="term" value="P:tRNA 5'-leader removal"/>
    <property type="evidence" value="ECO:0007669"/>
    <property type="project" value="InterPro"/>
</dbReference>
<dbReference type="GO" id="GO:0007140">
    <property type="term" value="P:male meiotic nuclear division"/>
    <property type="evidence" value="ECO:0007669"/>
    <property type="project" value="TreeGrafter"/>
</dbReference>
<dbReference type="InterPro" id="IPR036910">
    <property type="entry name" value="HMG_box_dom_sf"/>
</dbReference>
<feature type="compositionally biased region" description="Low complexity" evidence="13">
    <location>
        <begin position="432"/>
        <end position="445"/>
    </location>
</feature>
<dbReference type="GO" id="GO:0034587">
    <property type="term" value="P:piRNA processing"/>
    <property type="evidence" value="ECO:0007669"/>
    <property type="project" value="TreeGrafter"/>
</dbReference>
<dbReference type="InterPro" id="IPR038085">
    <property type="entry name" value="Rnp2-like_sf"/>
</dbReference>
<dbReference type="Pfam" id="PF09011">
    <property type="entry name" value="HMG_box_2"/>
    <property type="match status" value="1"/>
</dbReference>
<feature type="compositionally biased region" description="Basic and acidic residues" evidence="13">
    <location>
        <begin position="475"/>
        <end position="498"/>
    </location>
</feature>
<dbReference type="PANTHER" id="PTHR21358:SF4">
    <property type="entry name" value="PROTEIN MAELSTROM HOMOLOG"/>
    <property type="match status" value="1"/>
</dbReference>
<dbReference type="AlphaFoldDB" id="A0AAN9Y3U7"/>
<evidence type="ECO:0000256" key="11">
    <source>
        <dbReference type="ARBA" id="ARBA00023254"/>
    </source>
</evidence>
<keyword evidence="6" id="KW-0819">tRNA processing</keyword>
<dbReference type="GO" id="GO:0007283">
    <property type="term" value="P:spermatogenesis"/>
    <property type="evidence" value="ECO:0007669"/>
    <property type="project" value="TreeGrafter"/>
</dbReference>
<keyword evidence="8 12" id="KW-0238">DNA-binding</keyword>
<comment type="subcellular location">
    <subcellularLocation>
        <location evidence="2">Cytoplasm</location>
    </subcellularLocation>
    <subcellularLocation>
        <location evidence="1">Nucleus</location>
    </subcellularLocation>
</comment>
<dbReference type="InterPro" id="IPR039259">
    <property type="entry name" value="Protein_maelstrom"/>
</dbReference>
<dbReference type="SUPFAM" id="SSF47095">
    <property type="entry name" value="HMG-box"/>
    <property type="match status" value="1"/>
</dbReference>
<dbReference type="PANTHER" id="PTHR21358">
    <property type="entry name" value="PROTEIN MAELSTROM HOMOLOG"/>
    <property type="match status" value="1"/>
</dbReference>
<evidence type="ECO:0000256" key="4">
    <source>
        <dbReference type="ARBA" id="ARBA00022473"/>
    </source>
</evidence>
<evidence type="ECO:0000256" key="13">
    <source>
        <dbReference type="SAM" id="MobiDB-lite"/>
    </source>
</evidence>
<keyword evidence="9" id="KW-0943">RNA-mediated gene silencing</keyword>
<reference evidence="15 16" key="1">
    <citation type="submission" date="2024-03" db="EMBL/GenBank/DDBJ databases">
        <title>Adaptation during the transition from Ophiocordyceps entomopathogen to insect associate is accompanied by gene loss and intensified selection.</title>
        <authorList>
            <person name="Ward C.M."/>
            <person name="Onetto C.A."/>
            <person name="Borneman A.R."/>
        </authorList>
    </citation>
    <scope>NUCLEOTIDE SEQUENCE [LARGE SCALE GENOMIC DNA]</scope>
    <source>
        <strain evidence="15">AWRI1</strain>
        <tissue evidence="15">Single Adult Female</tissue>
    </source>
</reference>
<evidence type="ECO:0000313" key="16">
    <source>
        <dbReference type="Proteomes" id="UP001367676"/>
    </source>
</evidence>
<dbReference type="GO" id="GO:0030154">
    <property type="term" value="P:cell differentiation"/>
    <property type="evidence" value="ECO:0007669"/>
    <property type="project" value="UniProtKB-KW"/>
</dbReference>
<dbReference type="GO" id="GO:0050290">
    <property type="term" value="F:sphingomyelin phosphodiesterase D activity"/>
    <property type="evidence" value="ECO:0007669"/>
    <property type="project" value="InterPro"/>
</dbReference>
<evidence type="ECO:0000313" key="15">
    <source>
        <dbReference type="EMBL" id="KAK7590881.1"/>
    </source>
</evidence>
<evidence type="ECO:0000256" key="8">
    <source>
        <dbReference type="ARBA" id="ARBA00023125"/>
    </source>
</evidence>
<feature type="DNA-binding region" description="HMG box" evidence="12">
    <location>
        <begin position="3"/>
        <end position="73"/>
    </location>
</feature>
<feature type="region of interest" description="Disordered" evidence="13">
    <location>
        <begin position="406"/>
        <end position="507"/>
    </location>
</feature>
<dbReference type="GO" id="GO:0045892">
    <property type="term" value="P:negative regulation of DNA-templated transcription"/>
    <property type="evidence" value="ECO:0007669"/>
    <property type="project" value="TreeGrafter"/>
</dbReference>
<name>A0AAN9Y3U7_9HEMI</name>
<proteinExistence type="inferred from homology"/>